<dbReference type="Proteomes" id="UP000657200">
    <property type="component" value="Unassembled WGS sequence"/>
</dbReference>
<evidence type="ECO:0000313" key="1">
    <source>
        <dbReference type="EMBL" id="NHO39452.1"/>
    </source>
</evidence>
<evidence type="ECO:0000313" key="2">
    <source>
        <dbReference type="Proteomes" id="UP000657200"/>
    </source>
</evidence>
<organism evidence="1 2">
    <name type="scientific">Acetobacter ghanensis</name>
    <dbReference type="NCBI Taxonomy" id="431306"/>
    <lineage>
        <taxon>Bacteria</taxon>
        <taxon>Pseudomonadati</taxon>
        <taxon>Pseudomonadota</taxon>
        <taxon>Alphaproteobacteria</taxon>
        <taxon>Acetobacterales</taxon>
        <taxon>Acetobacteraceae</taxon>
        <taxon>Acetobacter</taxon>
    </lineage>
</organism>
<gene>
    <name evidence="1" type="ORF">GOB80_07080</name>
</gene>
<dbReference type="EMBL" id="WOTE01000003">
    <property type="protein sequence ID" value="NHO39452.1"/>
    <property type="molecule type" value="Genomic_DNA"/>
</dbReference>
<protein>
    <recommendedName>
        <fullName evidence="3">HTH cro/C1-type domain-containing protein</fullName>
    </recommendedName>
</protein>
<name>A0ABX0KK95_9PROT</name>
<comment type="caution">
    <text evidence="1">The sequence shown here is derived from an EMBL/GenBank/DDBJ whole genome shotgun (WGS) entry which is preliminary data.</text>
</comment>
<proteinExistence type="predicted"/>
<keyword evidence="2" id="KW-1185">Reference proteome</keyword>
<reference evidence="1 2" key="1">
    <citation type="journal article" date="2020" name="Int. J. Syst. Evol. Microbiol.">
        <title>Novel acetic acid bacteria from cider fermentations: Acetobacter conturbans sp. nov. and Acetobacter fallax sp. nov.</title>
        <authorList>
            <person name="Sombolestani A.S."/>
            <person name="Cleenwerck I."/>
            <person name="Cnockaert M."/>
            <person name="Borremans W."/>
            <person name="Wieme A.D."/>
            <person name="De Vuyst L."/>
            <person name="Vandamme P."/>
        </authorList>
    </citation>
    <scope>NUCLEOTIDE SEQUENCE [LARGE SCALE GENOMIC DNA]</scope>
    <source>
        <strain evidence="1 2">LMG 23848</strain>
    </source>
</reference>
<sequence>MTRRNSLTQGEVLGFVRRWLDTFRSEAEAARSVGISRQSLNEMTNGSKPFTDKVLKAAGVKVVRPAPEYYPMESL</sequence>
<dbReference type="RefSeq" id="WP_059023099.1">
    <property type="nucleotide sequence ID" value="NZ_LN609302.1"/>
</dbReference>
<accession>A0ABX0KK95</accession>
<evidence type="ECO:0008006" key="3">
    <source>
        <dbReference type="Google" id="ProtNLM"/>
    </source>
</evidence>